<dbReference type="AlphaFoldDB" id="A0A7N0T153"/>
<feature type="chain" id="PRO_5029946777" description="Peroxidase" evidence="14">
    <location>
        <begin position="21"/>
        <end position="305"/>
    </location>
</feature>
<evidence type="ECO:0000256" key="7">
    <source>
        <dbReference type="ARBA" id="ARBA00023004"/>
    </source>
</evidence>
<dbReference type="Pfam" id="PF00141">
    <property type="entry name" value="peroxidase"/>
    <property type="match status" value="1"/>
</dbReference>
<keyword evidence="14" id="KW-0732">Signal</keyword>
<keyword evidence="5 11" id="KW-0479">Metal-binding</keyword>
<dbReference type="CDD" id="cd00693">
    <property type="entry name" value="secretory_peroxidase"/>
    <property type="match status" value="1"/>
</dbReference>
<comment type="subcellular location">
    <subcellularLocation>
        <location evidence="14">Secreted</location>
    </subcellularLocation>
</comment>
<evidence type="ECO:0000256" key="9">
    <source>
        <dbReference type="PIRSR" id="PIRSR600823-1"/>
    </source>
</evidence>
<keyword evidence="3 14" id="KW-0575">Peroxidase</keyword>
<accession>A0A7N0T153</accession>
<evidence type="ECO:0000256" key="8">
    <source>
        <dbReference type="ARBA" id="ARBA00023157"/>
    </source>
</evidence>
<dbReference type="GO" id="GO:0046872">
    <property type="term" value="F:metal ion binding"/>
    <property type="evidence" value="ECO:0007669"/>
    <property type="project" value="UniProtKB-UniRule"/>
</dbReference>
<dbReference type="PROSITE" id="PS50873">
    <property type="entry name" value="PEROXIDASE_4"/>
    <property type="match status" value="1"/>
</dbReference>
<dbReference type="SUPFAM" id="SSF48113">
    <property type="entry name" value="Heme-dependent peroxidases"/>
    <property type="match status" value="1"/>
</dbReference>
<organism evidence="17 18">
    <name type="scientific">Kalanchoe fedtschenkoi</name>
    <name type="common">Lavender scallops</name>
    <name type="synonym">South American air plant</name>
    <dbReference type="NCBI Taxonomy" id="63787"/>
    <lineage>
        <taxon>Eukaryota</taxon>
        <taxon>Viridiplantae</taxon>
        <taxon>Streptophyta</taxon>
        <taxon>Embryophyta</taxon>
        <taxon>Tracheophyta</taxon>
        <taxon>Spermatophyta</taxon>
        <taxon>Magnoliopsida</taxon>
        <taxon>eudicotyledons</taxon>
        <taxon>Gunneridae</taxon>
        <taxon>Pentapetalae</taxon>
        <taxon>Saxifragales</taxon>
        <taxon>Crassulaceae</taxon>
        <taxon>Kalanchoe</taxon>
    </lineage>
</organism>
<feature type="domain" description="Plant heme peroxidase family profile" evidence="16">
    <location>
        <begin position="1"/>
        <end position="304"/>
    </location>
</feature>
<evidence type="ECO:0000256" key="6">
    <source>
        <dbReference type="ARBA" id="ARBA00023002"/>
    </source>
</evidence>
<feature type="disulfide bond" evidence="13">
    <location>
        <begin position="68"/>
        <end position="300"/>
    </location>
</feature>
<keyword evidence="14" id="KW-0964">Secreted</keyword>
<feature type="binding site" evidence="11">
    <location>
        <position position="19"/>
    </location>
    <ligand>
        <name>Ca(2+)</name>
        <dbReference type="ChEBI" id="CHEBI:29108"/>
        <label>1</label>
    </ligand>
</feature>
<evidence type="ECO:0000256" key="1">
    <source>
        <dbReference type="ARBA" id="ARBA00000189"/>
    </source>
</evidence>
<evidence type="ECO:0000256" key="15">
    <source>
        <dbReference type="SAM" id="MobiDB-lite"/>
    </source>
</evidence>
<keyword evidence="7 14" id="KW-0408">Iron</keyword>
<comment type="function">
    <text evidence="14">Removal of H(2)O(2), oxidation of toxic reductants, biosynthesis and degradation of lignin, suberization, auxin catabolism, response to environmental stresses such as wounding, pathogen attack and oxidative stress.</text>
</comment>
<evidence type="ECO:0000256" key="5">
    <source>
        <dbReference type="ARBA" id="ARBA00022723"/>
    </source>
</evidence>
<dbReference type="InterPro" id="IPR002016">
    <property type="entry name" value="Haem_peroxidase"/>
</dbReference>
<evidence type="ECO:0000256" key="2">
    <source>
        <dbReference type="ARBA" id="ARBA00012313"/>
    </source>
</evidence>
<sequence>TTAALLRLLFHDCFIEGCDASVMLDDSNGNSNKSIERQAIPNKTLKGFDKIARIKDELEKACPGVVSCADTLVLATRDSVHMAGGPFYPVFTGRRDSTSSHFNAAIAGIPKPDDNITQTLHLFSLRGFDAKETHCIVSHGYFFSSFNVGKIGCEFIGPRLNNFQGTGRPDSTLTPNFLDEMRRSCEDNNSSDSAESPTATNSRKLEESASRVGMSYYQGLSAAVGSGSGFDSHYYRSLINNRGLLFADQQLMADDRTRNVVGEYASDDGATFRRDFARAMFKMSNLNVLTGEDGVVLLNCSMPVS</sequence>
<feature type="disulfide bond" evidence="13">
    <location>
        <begin position="13"/>
        <end position="18"/>
    </location>
</feature>
<dbReference type="Proteomes" id="UP000594263">
    <property type="component" value="Unplaced"/>
</dbReference>
<feature type="signal peptide" evidence="14">
    <location>
        <begin position="1"/>
        <end position="20"/>
    </location>
</feature>
<dbReference type="PROSITE" id="PS00436">
    <property type="entry name" value="PEROXIDASE_2"/>
    <property type="match status" value="1"/>
</dbReference>
<feature type="region of interest" description="Disordered" evidence="15">
    <location>
        <begin position="183"/>
        <end position="207"/>
    </location>
</feature>
<dbReference type="GO" id="GO:0140825">
    <property type="term" value="F:lactoperoxidase activity"/>
    <property type="evidence" value="ECO:0007669"/>
    <property type="project" value="UniProtKB-EC"/>
</dbReference>
<dbReference type="Gramene" id="Kaladp0016s0313.1.v1.1">
    <property type="protein sequence ID" value="Kaladp0016s0313.1.v1.1"/>
    <property type="gene ID" value="Kaladp0016s0313.v1.1"/>
</dbReference>
<feature type="binding site" evidence="11">
    <location>
        <position position="12"/>
    </location>
    <ligand>
        <name>Ca(2+)</name>
        <dbReference type="ChEBI" id="CHEBI:29108"/>
        <label>1</label>
    </ligand>
</feature>
<dbReference type="GO" id="GO:0042744">
    <property type="term" value="P:hydrogen peroxide catabolic process"/>
    <property type="evidence" value="ECO:0007669"/>
    <property type="project" value="UniProtKB-KW"/>
</dbReference>
<comment type="catalytic activity">
    <reaction evidence="1 14">
        <text>2 a phenolic donor + H2O2 = 2 a phenolic radical donor + 2 H2O</text>
        <dbReference type="Rhea" id="RHEA:56136"/>
        <dbReference type="ChEBI" id="CHEBI:15377"/>
        <dbReference type="ChEBI" id="CHEBI:16240"/>
        <dbReference type="ChEBI" id="CHEBI:139520"/>
        <dbReference type="ChEBI" id="CHEBI:139521"/>
        <dbReference type="EC" id="1.11.1.7"/>
    </reaction>
</comment>
<keyword evidence="4 14" id="KW-0349">Heme</keyword>
<dbReference type="InterPro" id="IPR033905">
    <property type="entry name" value="Secretory_peroxidase"/>
</dbReference>
<evidence type="ECO:0000256" key="12">
    <source>
        <dbReference type="PIRSR" id="PIRSR600823-4"/>
    </source>
</evidence>
<keyword evidence="18" id="KW-1185">Reference proteome</keyword>
<keyword evidence="11 14" id="KW-0106">Calcium</keyword>
<dbReference type="Gene3D" id="1.10.420.10">
    <property type="entry name" value="Peroxidase, domain 2"/>
    <property type="match status" value="1"/>
</dbReference>
<evidence type="ECO:0000259" key="16">
    <source>
        <dbReference type="PROSITE" id="PS50873"/>
    </source>
</evidence>
<evidence type="ECO:0000256" key="10">
    <source>
        <dbReference type="PIRSR" id="PIRSR600823-2"/>
    </source>
</evidence>
<feature type="binding site" evidence="10">
    <location>
        <position position="110"/>
    </location>
    <ligand>
        <name>substrate</name>
    </ligand>
</feature>
<feature type="binding site" evidence="11">
    <location>
        <position position="17"/>
    </location>
    <ligand>
        <name>Ca(2+)</name>
        <dbReference type="ChEBI" id="CHEBI:29108"/>
        <label>1</label>
    </ligand>
</feature>
<feature type="binding site" evidence="11">
    <location>
        <position position="36"/>
    </location>
    <ligand>
        <name>Ca(2+)</name>
        <dbReference type="ChEBI" id="CHEBI:29108"/>
        <label>1</label>
    </ligand>
</feature>
<dbReference type="EnsemblPlants" id="Kaladp0016s0313.1.v1.1">
    <property type="protein sequence ID" value="Kaladp0016s0313.1.v1.1"/>
    <property type="gene ID" value="Kaladp0016s0313.v1.1"/>
</dbReference>
<comment type="cofactor">
    <cofactor evidence="11 14">
        <name>Ca(2+)</name>
        <dbReference type="ChEBI" id="CHEBI:29108"/>
    </cofactor>
    <text evidence="11 14">Binds 2 calcium ions per subunit.</text>
</comment>
<dbReference type="PRINTS" id="PR00458">
    <property type="entry name" value="PEROXIDASE"/>
</dbReference>
<feature type="binding site" evidence="11">
    <location>
        <position position="231"/>
    </location>
    <ligand>
        <name>Ca(2+)</name>
        <dbReference type="ChEBI" id="CHEBI:29108"/>
        <label>2</label>
    </ligand>
</feature>
<evidence type="ECO:0000313" key="17">
    <source>
        <dbReference type="EnsemblPlants" id="Kaladp0016s0313.1.v1.1"/>
    </source>
</evidence>
<dbReference type="EC" id="1.11.1.7" evidence="2 14"/>
<dbReference type="GO" id="GO:0005576">
    <property type="term" value="C:extracellular region"/>
    <property type="evidence" value="ECO:0007669"/>
    <property type="project" value="UniProtKB-SubCell"/>
</dbReference>
<feature type="site" description="Transition state stabilizer" evidence="12">
    <location>
        <position position="7"/>
    </location>
</feature>
<dbReference type="OMA" id="AFDTHYY"/>
<evidence type="ECO:0000256" key="11">
    <source>
        <dbReference type="PIRSR" id="PIRSR600823-3"/>
    </source>
</evidence>
<dbReference type="InterPro" id="IPR010255">
    <property type="entry name" value="Haem_peroxidase_sf"/>
</dbReference>
<evidence type="ECO:0000256" key="14">
    <source>
        <dbReference type="RuleBase" id="RU362060"/>
    </source>
</evidence>
<proteinExistence type="inferred from homology"/>
<dbReference type="InterPro" id="IPR000823">
    <property type="entry name" value="Peroxidase_pln"/>
</dbReference>
<evidence type="ECO:0000256" key="13">
    <source>
        <dbReference type="PIRSR" id="PIRSR600823-5"/>
    </source>
</evidence>
<dbReference type="InterPro" id="IPR019794">
    <property type="entry name" value="Peroxidases_AS"/>
</dbReference>
<feature type="compositionally biased region" description="Polar residues" evidence="15">
    <location>
        <begin position="187"/>
        <end position="202"/>
    </location>
</feature>
<feature type="active site" description="Proton acceptor" evidence="9">
    <location>
        <position position="11"/>
    </location>
</feature>
<comment type="cofactor">
    <cofactor evidence="14">
        <name>heme b</name>
        <dbReference type="ChEBI" id="CHEBI:60344"/>
    </cofactor>
    <text evidence="14">Binds 1 heme b (iron(II)-protoporphyrin IX) group per subunit.</text>
</comment>
<dbReference type="GO" id="GO:0020037">
    <property type="term" value="F:heme binding"/>
    <property type="evidence" value="ECO:0007669"/>
    <property type="project" value="UniProtKB-UniRule"/>
</dbReference>
<protein>
    <recommendedName>
        <fullName evidence="2 14">Peroxidase</fullName>
        <ecNumber evidence="2 14">1.11.1.7</ecNumber>
    </recommendedName>
</protein>
<evidence type="ECO:0000256" key="3">
    <source>
        <dbReference type="ARBA" id="ARBA00022559"/>
    </source>
</evidence>
<evidence type="ECO:0000256" key="4">
    <source>
        <dbReference type="ARBA" id="ARBA00022617"/>
    </source>
</evidence>
<dbReference type="Gene3D" id="1.10.520.10">
    <property type="match status" value="1"/>
</dbReference>
<dbReference type="GO" id="GO:0006979">
    <property type="term" value="P:response to oxidative stress"/>
    <property type="evidence" value="ECO:0007669"/>
    <property type="project" value="UniProtKB-UniRule"/>
</dbReference>
<dbReference type="PANTHER" id="PTHR31235">
    <property type="entry name" value="PEROXIDASE 25-RELATED"/>
    <property type="match status" value="1"/>
</dbReference>
<keyword evidence="14" id="KW-0376">Hydrogen peroxide</keyword>
<evidence type="ECO:0000313" key="18">
    <source>
        <dbReference type="Proteomes" id="UP000594263"/>
    </source>
</evidence>
<keyword evidence="8 13" id="KW-1015">Disulfide bond</keyword>
<keyword evidence="6 14" id="KW-0560">Oxidoreductase</keyword>
<dbReference type="PRINTS" id="PR00461">
    <property type="entry name" value="PLPEROXIDASE"/>
</dbReference>
<feature type="disulfide bond" evidence="13">
    <location>
        <begin position="153"/>
        <end position="185"/>
    </location>
</feature>
<comment type="similarity">
    <text evidence="14">Belongs to the peroxidase family. Classical plant (class III) peroxidase subfamily.</text>
</comment>
<feature type="binding site" evidence="11">
    <location>
        <position position="21"/>
    </location>
    <ligand>
        <name>Ca(2+)</name>
        <dbReference type="ChEBI" id="CHEBI:29108"/>
        <label>1</label>
    </ligand>
</feature>
<name>A0A7N0T153_KALFE</name>
<reference evidence="17" key="1">
    <citation type="submission" date="2021-01" db="UniProtKB">
        <authorList>
            <consortium name="EnsemblPlants"/>
        </authorList>
    </citation>
    <scope>IDENTIFICATION</scope>
</reference>